<dbReference type="PANTHER" id="PTHR10587">
    <property type="entry name" value="GLYCOSYL TRANSFERASE-RELATED"/>
    <property type="match status" value="1"/>
</dbReference>
<gene>
    <name evidence="4" type="ORF">OEV82_13950</name>
</gene>
<dbReference type="SUPFAM" id="SSF88713">
    <property type="entry name" value="Glycoside hydrolase/deacetylase"/>
    <property type="match status" value="1"/>
</dbReference>
<dbReference type="Pfam" id="PF01522">
    <property type="entry name" value="Polysacc_deac_1"/>
    <property type="match status" value="1"/>
</dbReference>
<organism evidence="4 5">
    <name type="scientific">Pallidibacillus thermolactis</name>
    <dbReference type="NCBI Taxonomy" id="251051"/>
    <lineage>
        <taxon>Bacteria</taxon>
        <taxon>Bacillati</taxon>
        <taxon>Bacillota</taxon>
        <taxon>Bacilli</taxon>
        <taxon>Bacillales</taxon>
        <taxon>Bacillaceae</taxon>
        <taxon>Pallidibacillus</taxon>
    </lineage>
</organism>
<evidence type="ECO:0000256" key="2">
    <source>
        <dbReference type="SAM" id="Phobius"/>
    </source>
</evidence>
<dbReference type="PROSITE" id="PS51677">
    <property type="entry name" value="NODB"/>
    <property type="match status" value="1"/>
</dbReference>
<feature type="compositionally biased region" description="Basic and acidic residues" evidence="1">
    <location>
        <begin position="84"/>
        <end position="117"/>
    </location>
</feature>
<dbReference type="EMBL" id="JAOUSE010000059">
    <property type="protein sequence ID" value="MCU9595543.1"/>
    <property type="molecule type" value="Genomic_DNA"/>
</dbReference>
<name>A0ABT2WIR9_9BACI</name>
<dbReference type="Proteomes" id="UP001208656">
    <property type="component" value="Unassembled WGS sequence"/>
</dbReference>
<keyword evidence="2" id="KW-1133">Transmembrane helix</keyword>
<evidence type="ECO:0000313" key="5">
    <source>
        <dbReference type="Proteomes" id="UP001208656"/>
    </source>
</evidence>
<comment type="caution">
    <text evidence="4">The sequence shown here is derived from an EMBL/GenBank/DDBJ whole genome shotgun (WGS) entry which is preliminary data.</text>
</comment>
<feature type="transmembrane region" description="Helical" evidence="2">
    <location>
        <begin position="21"/>
        <end position="38"/>
    </location>
</feature>
<dbReference type="PANTHER" id="PTHR10587:SF125">
    <property type="entry name" value="POLYSACCHARIDE DEACETYLASE YHEN-RELATED"/>
    <property type="match status" value="1"/>
</dbReference>
<feature type="domain" description="NodB homology" evidence="3">
    <location>
        <begin position="123"/>
        <end position="306"/>
    </location>
</feature>
<sequence>MRQSRVKKHERKKKSLRELGVLVSVIFLTLSFYFIFVYDGSMNQAKGESNKLPDQSVLDTNSNEEEVDIEKQNSEDLTEADVVESEHTEEMLKSKKEREKKLKEDESKKKKTVKKEQNTTGEKKVYLTFDDGPRDITMDILNLLDEYNAKATFFMLEPHMKQYPDVINEMIKRGHSVGVHSVTHDKNKVYASSKSIVNEMTVAKNTLEELTDVESHLMRVPYGSVPHMTPEYILAVENEGFIMWDWNIDSLDWKLGDGSYVNHTIDQLESFDKNEPMVILMHDRKTTVKHLEKLLKYLQENNYDMLAINESMTPVQFIQ</sequence>
<keyword evidence="5" id="KW-1185">Reference proteome</keyword>
<keyword evidence="2" id="KW-0812">Transmembrane</keyword>
<dbReference type="RefSeq" id="WP_263062230.1">
    <property type="nucleotide sequence ID" value="NZ_JAOUSE010000059.1"/>
</dbReference>
<dbReference type="CDD" id="cd10944">
    <property type="entry name" value="CE4_SmPgdA_like"/>
    <property type="match status" value="1"/>
</dbReference>
<reference evidence="4 5" key="1">
    <citation type="submission" date="2022-10" db="EMBL/GenBank/DDBJ databases">
        <title>Description of Fervidibacillus gen. nov. in the family Fervidibacillaceae fam. nov. with two species, Fervidibacillus albus sp. nov., and Fervidibacillus halotolerans sp. nov., isolated from tidal flat sediments.</title>
        <authorList>
            <person name="Kwon K.K."/>
            <person name="Yang S.-H."/>
        </authorList>
    </citation>
    <scope>NUCLEOTIDE SEQUENCE [LARGE SCALE GENOMIC DNA]</scope>
    <source>
        <strain evidence="4 5">DSM 23332</strain>
    </source>
</reference>
<feature type="region of interest" description="Disordered" evidence="1">
    <location>
        <begin position="46"/>
        <end position="117"/>
    </location>
</feature>
<accession>A0ABT2WIR9</accession>
<dbReference type="Gene3D" id="3.20.20.370">
    <property type="entry name" value="Glycoside hydrolase/deacetylase"/>
    <property type="match status" value="1"/>
</dbReference>
<protein>
    <submittedName>
        <fullName evidence="4">Polysaccharide deacetylase</fullName>
    </submittedName>
</protein>
<evidence type="ECO:0000256" key="1">
    <source>
        <dbReference type="SAM" id="MobiDB-lite"/>
    </source>
</evidence>
<dbReference type="InterPro" id="IPR050248">
    <property type="entry name" value="Polysacc_deacetylase_ArnD"/>
</dbReference>
<evidence type="ECO:0000313" key="4">
    <source>
        <dbReference type="EMBL" id="MCU9595543.1"/>
    </source>
</evidence>
<evidence type="ECO:0000259" key="3">
    <source>
        <dbReference type="PROSITE" id="PS51677"/>
    </source>
</evidence>
<keyword evidence="2" id="KW-0472">Membrane</keyword>
<dbReference type="InterPro" id="IPR002509">
    <property type="entry name" value="NODB_dom"/>
</dbReference>
<dbReference type="InterPro" id="IPR011330">
    <property type="entry name" value="Glyco_hydro/deAcase_b/a-brl"/>
</dbReference>
<proteinExistence type="predicted"/>